<keyword evidence="1" id="KW-1133">Transmembrane helix</keyword>
<evidence type="ECO:0000256" key="1">
    <source>
        <dbReference type="SAM" id="Phobius"/>
    </source>
</evidence>
<sequence length="126" mass="13577">MHVFALNAVLTIALLLEVVPSALAALTRFKPGVERLDGLTRLGLLEGRRGWVMPAVGVLHTLTTAALIVGLWSPAYGVAGAGAETVFFGWVLLRQLRHGDRGRELFAYALFTSWSAAVLLVALLRL</sequence>
<dbReference type="Proteomes" id="UP000199323">
    <property type="component" value="Unassembled WGS sequence"/>
</dbReference>
<evidence type="ECO:0000313" key="2">
    <source>
        <dbReference type="EMBL" id="SFE03200.1"/>
    </source>
</evidence>
<feature type="transmembrane region" description="Helical" evidence="1">
    <location>
        <begin position="6"/>
        <end position="29"/>
    </location>
</feature>
<feature type="transmembrane region" description="Helical" evidence="1">
    <location>
        <begin position="75"/>
        <end position="93"/>
    </location>
</feature>
<dbReference type="AlphaFoldDB" id="A0A1I1XCW2"/>
<gene>
    <name evidence="2" type="ORF">SAMN05216251_101228</name>
</gene>
<dbReference type="RefSeq" id="WP_093711385.1">
    <property type="nucleotide sequence ID" value="NZ_FONG01000001.1"/>
</dbReference>
<feature type="transmembrane region" description="Helical" evidence="1">
    <location>
        <begin position="105"/>
        <end position="124"/>
    </location>
</feature>
<keyword evidence="1" id="KW-0812">Transmembrane</keyword>
<dbReference type="OrthoDB" id="4296912at2"/>
<protein>
    <submittedName>
        <fullName evidence="2">Uncharacterized protein</fullName>
    </submittedName>
</protein>
<dbReference type="EMBL" id="FONG01000001">
    <property type="protein sequence ID" value="SFE03200.1"/>
    <property type="molecule type" value="Genomic_DNA"/>
</dbReference>
<name>A0A1I1XCW2_9ACTN</name>
<accession>A0A1I1XCW2</accession>
<reference evidence="3" key="1">
    <citation type="submission" date="2016-10" db="EMBL/GenBank/DDBJ databases">
        <authorList>
            <person name="Varghese N."/>
            <person name="Submissions S."/>
        </authorList>
    </citation>
    <scope>NUCLEOTIDE SEQUENCE [LARGE SCALE GENOMIC DNA]</scope>
    <source>
        <strain evidence="3">CGMCC 4.3510</strain>
    </source>
</reference>
<organism evidence="2 3">
    <name type="scientific">Actinacidiphila alni</name>
    <dbReference type="NCBI Taxonomy" id="380248"/>
    <lineage>
        <taxon>Bacteria</taxon>
        <taxon>Bacillati</taxon>
        <taxon>Actinomycetota</taxon>
        <taxon>Actinomycetes</taxon>
        <taxon>Kitasatosporales</taxon>
        <taxon>Streptomycetaceae</taxon>
        <taxon>Actinacidiphila</taxon>
    </lineage>
</organism>
<keyword evidence="1" id="KW-0472">Membrane</keyword>
<dbReference type="STRING" id="380248.SAMN05216251_101228"/>
<feature type="transmembrane region" description="Helical" evidence="1">
    <location>
        <begin position="50"/>
        <end position="69"/>
    </location>
</feature>
<proteinExistence type="predicted"/>
<evidence type="ECO:0000313" key="3">
    <source>
        <dbReference type="Proteomes" id="UP000199323"/>
    </source>
</evidence>
<keyword evidence="3" id="KW-1185">Reference proteome</keyword>